<evidence type="ECO:0000256" key="1">
    <source>
        <dbReference type="SAM" id="Phobius"/>
    </source>
</evidence>
<gene>
    <name evidence="2" type="ORF">dnl_19510</name>
</gene>
<reference evidence="2" key="1">
    <citation type="journal article" date="2021" name="Microb. Physiol.">
        <title>Proteogenomic Insights into the Physiology of Marine, Sulfate-Reducing, Filamentous Desulfonema limicola and Desulfonema magnum.</title>
        <authorList>
            <person name="Schnaars V."/>
            <person name="Wohlbrand L."/>
            <person name="Scheve S."/>
            <person name="Hinrichs C."/>
            <person name="Reinhardt R."/>
            <person name="Rabus R."/>
        </authorList>
    </citation>
    <scope>NUCLEOTIDE SEQUENCE</scope>
    <source>
        <strain evidence="2">5ac10</strain>
    </source>
</reference>
<keyword evidence="1" id="KW-1133">Transmembrane helix</keyword>
<dbReference type="Proteomes" id="UP000663720">
    <property type="component" value="Chromosome"/>
</dbReference>
<sequence length="136" mass="15289">MNLVIKKTANGKYLNKTSVFPCWLALFMAVYMGFTAVAAVFMPCQKEISCSTIDCPAKSSHDHVKPCKLIKIFTISEKHPDNSPVKKMMPFTTYPSVLLFYAELLKNAGYFYTALKYIKPHGTSPSIFLLKSSFIC</sequence>
<dbReference type="AlphaFoldDB" id="A0A975B6E0"/>
<keyword evidence="1" id="KW-0472">Membrane</keyword>
<keyword evidence="1" id="KW-0812">Transmembrane</keyword>
<feature type="transmembrane region" description="Helical" evidence="1">
    <location>
        <begin position="20"/>
        <end position="42"/>
    </location>
</feature>
<name>A0A975B6E0_9BACT</name>
<proteinExistence type="predicted"/>
<dbReference type="RefSeq" id="WP_207691399.1">
    <property type="nucleotide sequence ID" value="NZ_CP061799.1"/>
</dbReference>
<protein>
    <submittedName>
        <fullName evidence="2">Uncharacterized protein</fullName>
    </submittedName>
</protein>
<dbReference type="EMBL" id="CP061799">
    <property type="protein sequence ID" value="QTA79675.1"/>
    <property type="molecule type" value="Genomic_DNA"/>
</dbReference>
<evidence type="ECO:0000313" key="2">
    <source>
        <dbReference type="EMBL" id="QTA79675.1"/>
    </source>
</evidence>
<organism evidence="2 3">
    <name type="scientific">Desulfonema limicola</name>
    <dbReference type="NCBI Taxonomy" id="45656"/>
    <lineage>
        <taxon>Bacteria</taxon>
        <taxon>Pseudomonadati</taxon>
        <taxon>Thermodesulfobacteriota</taxon>
        <taxon>Desulfobacteria</taxon>
        <taxon>Desulfobacterales</taxon>
        <taxon>Desulfococcaceae</taxon>
        <taxon>Desulfonema</taxon>
    </lineage>
</organism>
<evidence type="ECO:0000313" key="3">
    <source>
        <dbReference type="Proteomes" id="UP000663720"/>
    </source>
</evidence>
<keyword evidence="3" id="KW-1185">Reference proteome</keyword>
<accession>A0A975B6E0</accession>
<dbReference type="KEGG" id="dli:dnl_19510"/>